<name>A0ABS5YCH8_9GAMM</name>
<evidence type="ECO:0000256" key="7">
    <source>
        <dbReference type="RuleBase" id="RU362072"/>
    </source>
</evidence>
<evidence type="ECO:0000256" key="1">
    <source>
        <dbReference type="ARBA" id="ARBA00004651"/>
    </source>
</evidence>
<feature type="transmembrane region" description="Helical" evidence="7">
    <location>
        <begin position="183"/>
        <end position="203"/>
    </location>
</feature>
<dbReference type="Pfam" id="PF01311">
    <property type="entry name" value="Bac_export_1"/>
    <property type="match status" value="1"/>
</dbReference>
<dbReference type="EMBL" id="JAFJYC010000001">
    <property type="protein sequence ID" value="MBT9432255.1"/>
    <property type="molecule type" value="Genomic_DNA"/>
</dbReference>
<gene>
    <name evidence="8" type="primary">sctT</name>
    <name evidence="8" type="ORF">JZM24_09185</name>
</gene>
<keyword evidence="6 7" id="KW-0472">Membrane</keyword>
<dbReference type="PANTHER" id="PTHR30065">
    <property type="entry name" value="FLAGELLAR BIOSYNTHETIC PROTEIN FLIR"/>
    <property type="match status" value="1"/>
</dbReference>
<evidence type="ECO:0000313" key="9">
    <source>
        <dbReference type="Proteomes" id="UP000811282"/>
    </source>
</evidence>
<dbReference type="Proteomes" id="UP000811282">
    <property type="component" value="Unassembled WGS sequence"/>
</dbReference>
<keyword evidence="5 7" id="KW-1133">Transmembrane helix</keyword>
<feature type="transmembrane region" description="Helical" evidence="7">
    <location>
        <begin position="42"/>
        <end position="58"/>
    </location>
</feature>
<feature type="transmembrane region" description="Helical" evidence="7">
    <location>
        <begin position="70"/>
        <end position="94"/>
    </location>
</feature>
<evidence type="ECO:0000256" key="3">
    <source>
        <dbReference type="ARBA" id="ARBA00022475"/>
    </source>
</evidence>
<dbReference type="RefSeq" id="WP_215669423.1">
    <property type="nucleotide sequence ID" value="NZ_JAFJYC010000001.1"/>
</dbReference>
<evidence type="ECO:0000256" key="2">
    <source>
        <dbReference type="ARBA" id="ARBA00009772"/>
    </source>
</evidence>
<dbReference type="PANTHER" id="PTHR30065:SF1">
    <property type="entry name" value="SURFACE PRESENTATION OF ANTIGENS PROTEIN SPAR"/>
    <property type="match status" value="1"/>
</dbReference>
<comment type="subcellular location">
    <subcellularLocation>
        <location evidence="1 7">Cell membrane</location>
        <topology evidence="1 7">Multi-pass membrane protein</topology>
    </subcellularLocation>
</comment>
<dbReference type="PRINTS" id="PR00953">
    <property type="entry name" value="TYPE3IMRPROT"/>
</dbReference>
<comment type="caution">
    <text evidence="8">The sequence shown here is derived from an EMBL/GenBank/DDBJ whole genome shotgun (WGS) entry which is preliminary data.</text>
</comment>
<feature type="transmembrane region" description="Helical" evidence="7">
    <location>
        <begin position="215"/>
        <end position="234"/>
    </location>
</feature>
<keyword evidence="4 7" id="KW-0812">Transmembrane</keyword>
<protein>
    <submittedName>
        <fullName evidence="8">Type III secretion system export apparatus subunit SctT</fullName>
    </submittedName>
</protein>
<feature type="transmembrane region" description="Helical" evidence="7">
    <location>
        <begin position="128"/>
        <end position="151"/>
    </location>
</feature>
<accession>A0ABS5YCH8</accession>
<sequence>MPLISLFFAYQENSMIIMLAYVRVGIVFLMLPLLGGRILSHLIVKNMVIFITLIGIWPDIRTIPDIEHGWLVLIARECVTGLMLAMTLSLPFWIASAIGEVIDNQRGATISDSIDPVNGLQSTTMSSFLSFAFGAIFMAQGGMILLMNALVQSYRVFPSVSSLLGAQWAVAGKLVHLLLENSIILAAPTLITLMLSEIIIGVFSRYCPQLNPFSLSLSLKSFIAFTIFMLYGFGAMSGPLMRLFTLTPFYHFVHPAVGG</sequence>
<evidence type="ECO:0000313" key="8">
    <source>
        <dbReference type="EMBL" id="MBT9432255.1"/>
    </source>
</evidence>
<reference evidence="8 9" key="1">
    <citation type="journal article" date="2021" name="Genome Biol. Evol.">
        <title>The evolution of interdependence in a four-way mealybug symbiosis.</title>
        <authorList>
            <person name="Garber A.I."/>
            <person name="Kupper M."/>
            <person name="Laetsch D.R."/>
            <person name="Weldon S.R."/>
            <person name="Ladinsky M.S."/>
            <person name="Bjorkman P.J."/>
            <person name="McCutcheon J.P."/>
        </authorList>
    </citation>
    <scope>NUCLEOTIDE SEQUENCE [LARGE SCALE GENOMIC DNA]</scope>
    <source>
        <strain evidence="8">SOD</strain>
    </source>
</reference>
<comment type="similarity">
    <text evidence="2 7">Belongs to the FliR/MopE/SpaR family.</text>
</comment>
<dbReference type="InterPro" id="IPR002010">
    <property type="entry name" value="T3SS_IM_R"/>
</dbReference>
<keyword evidence="3 7" id="KW-1003">Cell membrane</keyword>
<proteinExistence type="inferred from homology"/>
<keyword evidence="9" id="KW-1185">Reference proteome</keyword>
<evidence type="ECO:0000256" key="6">
    <source>
        <dbReference type="ARBA" id="ARBA00023136"/>
    </source>
</evidence>
<feature type="transmembrane region" description="Helical" evidence="7">
    <location>
        <begin position="15"/>
        <end position="35"/>
    </location>
</feature>
<evidence type="ECO:0000256" key="5">
    <source>
        <dbReference type="ARBA" id="ARBA00022989"/>
    </source>
</evidence>
<evidence type="ECO:0000256" key="4">
    <source>
        <dbReference type="ARBA" id="ARBA00022692"/>
    </source>
</evidence>
<dbReference type="InterPro" id="IPR006304">
    <property type="entry name" value="T3SS_SpaR/YscT"/>
</dbReference>
<dbReference type="NCBIfam" id="TIGR01401">
    <property type="entry name" value="fliR_like_III"/>
    <property type="match status" value="1"/>
</dbReference>
<organism evidence="8 9">
    <name type="scientific">Candidatus Sodalis endolongispinus</name>
    <dbReference type="NCBI Taxonomy" id="2812662"/>
    <lineage>
        <taxon>Bacteria</taxon>
        <taxon>Pseudomonadati</taxon>
        <taxon>Pseudomonadota</taxon>
        <taxon>Gammaproteobacteria</taxon>
        <taxon>Enterobacterales</taxon>
        <taxon>Bruguierivoracaceae</taxon>
        <taxon>Sodalis</taxon>
    </lineage>
</organism>